<keyword evidence="17" id="KW-0732">Signal</keyword>
<keyword evidence="11" id="KW-0119">Carbohydrate metabolism</keyword>
<dbReference type="InterPro" id="IPR050542">
    <property type="entry name" value="Glycosyl_Hydrlase18_Chitinase"/>
</dbReference>
<keyword evidence="6" id="KW-0964">Secreted</keyword>
<evidence type="ECO:0000256" key="13">
    <source>
        <dbReference type="ARBA" id="ARBA00023295"/>
    </source>
</evidence>
<evidence type="ECO:0000256" key="14">
    <source>
        <dbReference type="ARBA" id="ARBA00023326"/>
    </source>
</evidence>
<keyword evidence="20" id="KW-1185">Reference proteome</keyword>
<comment type="caution">
    <text evidence="19">The sequence shown here is derived from an EMBL/GenBank/DDBJ whole genome shotgun (WGS) entry which is preliminary data.</text>
</comment>
<keyword evidence="14" id="KW-0624">Polysaccharide degradation</keyword>
<keyword evidence="9" id="KW-0146">Chitin degradation</keyword>
<evidence type="ECO:0000256" key="3">
    <source>
        <dbReference type="ARBA" id="ARBA00004613"/>
    </source>
</evidence>
<feature type="domain" description="GH18" evidence="18">
    <location>
        <begin position="22"/>
        <end position="336"/>
    </location>
</feature>
<evidence type="ECO:0000256" key="15">
    <source>
        <dbReference type="RuleBase" id="RU000489"/>
    </source>
</evidence>
<keyword evidence="5" id="KW-1003">Cell membrane</keyword>
<dbReference type="PANTHER" id="PTHR45708:SF47">
    <property type="entry name" value="ENDOCHITINASE A"/>
    <property type="match status" value="1"/>
</dbReference>
<dbReference type="Pfam" id="PF00704">
    <property type="entry name" value="Glyco_hydro_18"/>
    <property type="match status" value="1"/>
</dbReference>
<protein>
    <recommendedName>
        <fullName evidence="4">chitinase</fullName>
        <ecNumber evidence="4">3.2.1.14</ecNumber>
    </recommendedName>
</protein>
<name>A0ABR3WQH3_9PEZI</name>
<accession>A0ABR3WQH3</accession>
<dbReference type="EC" id="3.2.1.14" evidence="4"/>
<evidence type="ECO:0000256" key="5">
    <source>
        <dbReference type="ARBA" id="ARBA00022475"/>
    </source>
</evidence>
<evidence type="ECO:0000256" key="9">
    <source>
        <dbReference type="ARBA" id="ARBA00023024"/>
    </source>
</evidence>
<feature type="region of interest" description="Disordered" evidence="16">
    <location>
        <begin position="805"/>
        <end position="884"/>
    </location>
</feature>
<evidence type="ECO:0000256" key="6">
    <source>
        <dbReference type="ARBA" id="ARBA00022525"/>
    </source>
</evidence>
<comment type="subcellular location">
    <subcellularLocation>
        <location evidence="2">Cell membrane</location>
        <topology evidence="2">Lipid-anchor</topology>
        <topology evidence="2">GPI-anchor</topology>
    </subcellularLocation>
    <subcellularLocation>
        <location evidence="3">Secreted</location>
    </subcellularLocation>
</comment>
<evidence type="ECO:0000256" key="12">
    <source>
        <dbReference type="ARBA" id="ARBA00023288"/>
    </source>
</evidence>
<proteinExistence type="predicted"/>
<evidence type="ECO:0000256" key="11">
    <source>
        <dbReference type="ARBA" id="ARBA00023277"/>
    </source>
</evidence>
<evidence type="ECO:0000256" key="16">
    <source>
        <dbReference type="SAM" id="MobiDB-lite"/>
    </source>
</evidence>
<dbReference type="PROSITE" id="PS01095">
    <property type="entry name" value="GH18_1"/>
    <property type="match status" value="1"/>
</dbReference>
<dbReference type="SUPFAM" id="SSF51445">
    <property type="entry name" value="(Trans)glycosidases"/>
    <property type="match status" value="1"/>
</dbReference>
<evidence type="ECO:0000256" key="4">
    <source>
        <dbReference type="ARBA" id="ARBA00012729"/>
    </source>
</evidence>
<feature type="region of interest" description="Disordered" evidence="16">
    <location>
        <begin position="483"/>
        <end position="587"/>
    </location>
</feature>
<reference evidence="19 20" key="1">
    <citation type="journal article" date="2024" name="IMA Fungus">
        <title>IMA Genome - F19 : A genome assembly and annotation guide to empower mycologists, including annotated draft genome sequences of Ceratocystis pirilliformis, Diaporthe australafricana, Fusarium ophioides, Paecilomyces lecythidis, and Sporothrix stenoceras.</title>
        <authorList>
            <person name="Aylward J."/>
            <person name="Wilson A.M."/>
            <person name="Visagie C.M."/>
            <person name="Spraker J."/>
            <person name="Barnes I."/>
            <person name="Buitendag C."/>
            <person name="Ceriani C."/>
            <person name="Del Mar Angel L."/>
            <person name="du Plessis D."/>
            <person name="Fuchs T."/>
            <person name="Gasser K."/>
            <person name="Kramer D."/>
            <person name="Li W."/>
            <person name="Munsamy K."/>
            <person name="Piso A."/>
            <person name="Price J.L."/>
            <person name="Sonnekus B."/>
            <person name="Thomas C."/>
            <person name="van der Nest A."/>
            <person name="van Dijk A."/>
            <person name="van Heerden A."/>
            <person name="van Vuuren N."/>
            <person name="Yilmaz N."/>
            <person name="Duong T.A."/>
            <person name="van der Merwe N.A."/>
            <person name="Wingfield M.J."/>
            <person name="Wingfield B.D."/>
        </authorList>
    </citation>
    <scope>NUCLEOTIDE SEQUENCE [LARGE SCALE GENOMIC DNA]</scope>
    <source>
        <strain evidence="19 20">CMW 18300</strain>
    </source>
</reference>
<evidence type="ECO:0000256" key="10">
    <source>
        <dbReference type="ARBA" id="ARBA00023136"/>
    </source>
</evidence>
<feature type="compositionally biased region" description="Low complexity" evidence="16">
    <location>
        <begin position="829"/>
        <end position="847"/>
    </location>
</feature>
<keyword evidence="12" id="KW-0449">Lipoprotein</keyword>
<dbReference type="Proteomes" id="UP001583177">
    <property type="component" value="Unassembled WGS sequence"/>
</dbReference>
<feature type="region of interest" description="Disordered" evidence="16">
    <location>
        <begin position="615"/>
        <end position="687"/>
    </location>
</feature>
<evidence type="ECO:0000256" key="8">
    <source>
        <dbReference type="ARBA" id="ARBA00022801"/>
    </source>
</evidence>
<dbReference type="PROSITE" id="PS51910">
    <property type="entry name" value="GH18_2"/>
    <property type="match status" value="1"/>
</dbReference>
<evidence type="ECO:0000313" key="20">
    <source>
        <dbReference type="Proteomes" id="UP001583177"/>
    </source>
</evidence>
<feature type="signal peptide" evidence="17">
    <location>
        <begin position="1"/>
        <end position="19"/>
    </location>
</feature>
<comment type="catalytic activity">
    <reaction evidence="1">
        <text>Random endo-hydrolysis of N-acetyl-beta-D-glucosaminide (1-&gt;4)-beta-linkages in chitin and chitodextrins.</text>
        <dbReference type="EC" id="3.2.1.14"/>
    </reaction>
</comment>
<feature type="compositionally biased region" description="Low complexity" evidence="16">
    <location>
        <begin position="615"/>
        <end position="675"/>
    </location>
</feature>
<evidence type="ECO:0000259" key="18">
    <source>
        <dbReference type="PROSITE" id="PS51910"/>
    </source>
</evidence>
<evidence type="ECO:0000256" key="17">
    <source>
        <dbReference type="SAM" id="SignalP"/>
    </source>
</evidence>
<dbReference type="Gene3D" id="3.20.20.80">
    <property type="entry name" value="Glycosidases"/>
    <property type="match status" value="1"/>
</dbReference>
<keyword evidence="10" id="KW-0472">Membrane</keyword>
<feature type="chain" id="PRO_5045244036" description="chitinase" evidence="17">
    <location>
        <begin position="20"/>
        <end position="983"/>
    </location>
</feature>
<keyword evidence="13 15" id="KW-0326">Glycosidase</keyword>
<keyword evidence="8 15" id="KW-0378">Hydrolase</keyword>
<dbReference type="PANTHER" id="PTHR45708">
    <property type="entry name" value="ENDOCHITINASE"/>
    <property type="match status" value="1"/>
</dbReference>
<dbReference type="EMBL" id="JAWRVE010000059">
    <property type="protein sequence ID" value="KAL1865914.1"/>
    <property type="molecule type" value="Genomic_DNA"/>
</dbReference>
<gene>
    <name evidence="19" type="primary">CHT2_3</name>
    <name evidence="19" type="ORF">Daus18300_007026</name>
</gene>
<organism evidence="19 20">
    <name type="scientific">Diaporthe australafricana</name>
    <dbReference type="NCBI Taxonomy" id="127596"/>
    <lineage>
        <taxon>Eukaryota</taxon>
        <taxon>Fungi</taxon>
        <taxon>Dikarya</taxon>
        <taxon>Ascomycota</taxon>
        <taxon>Pezizomycotina</taxon>
        <taxon>Sordariomycetes</taxon>
        <taxon>Sordariomycetidae</taxon>
        <taxon>Diaporthales</taxon>
        <taxon>Diaporthaceae</taxon>
        <taxon>Diaporthe</taxon>
    </lineage>
</organism>
<sequence>MYLRDSLLVAALAAVPVLATSSSVNVYWGQQGNGDLATACQDPSIDYITLGFVNVSPENGGPTGYPGTNFGAHCWADKYSVDGQTSELLSTCPSLTPGIAICQQLGKKVLLSIGGVYSAYSNYTVSNSINGFAFAEFVWGAFGPYTEEWAGKPRPFDDGDSHNAVDGFDFDLESSSAGDEGYATMISALRALITVSGRADIITAAPQCPIGEWQSMTYLLETVQFDRLWIQFYNNPSCSLLNADGTANPGFNYVAWEEYLANTPSKDAKIHIGLPGSADAAGSGYVDASVASTYLCQYGDYPMFGGVSVWDQWFAAQNTIDGASYNQVLYESMKCGCKACPIPTSTSSTVISTSTASTSSSTLPPVTLTSSTITPPAATPTCTGFSGYDKDGTNIGFYADSVSSTYSGCLALCDANADCLSFGVLSTPACALYNYAVEGNDVADANSANKFYNKGGVCPQPSSSSSVVTSASTTTVLSSSSTSIESSTVSTTSEASSSYTSETSTDSGTTLTATSTESASVTSETSTYSDSTLTTSSTASASTSEASSTYSDSTLTTSSAESTSTSETSSTEETSVTSTTDSVSLSSTASWGNATWTTGTTTSDVQTAPTTIITSSSSVHLSTRPHTTWSNTTWTSHGSSSATETTDSSTVVTDSSTVVTGSSTVLTDSSTSVATEPTSPGGAGQTTKTFYSTTVLTVTSCAPTVTDCPGTPHVTTSIIPITSTVVSVSPTGDDETVTATVVPITSTSSVAPVTDDEHLTTSTIYSTTVYTVTSCAPTVTDCPGHLGSVTTQIIAISTTVCPVTEGGHATPTSPGENGGSGSTPSETKPVGSGPSPSSPADSEGSSPNPSTPTADEGSHPSPSAPAGDEGYYPSPPEETEECDTISTTATKLYSTITMPAVSIPTAGNEGYVPPPVNNAGSGPSSGFSNSTATKTFSLATLKPTGAGGPVPQSTGPSVVTAGAARSVVGVGMTVVIGAMAFML</sequence>
<evidence type="ECO:0000256" key="1">
    <source>
        <dbReference type="ARBA" id="ARBA00000822"/>
    </source>
</evidence>
<dbReference type="InterPro" id="IPR017853">
    <property type="entry name" value="GH"/>
</dbReference>
<evidence type="ECO:0000256" key="2">
    <source>
        <dbReference type="ARBA" id="ARBA00004609"/>
    </source>
</evidence>
<evidence type="ECO:0000256" key="7">
    <source>
        <dbReference type="ARBA" id="ARBA00022622"/>
    </source>
</evidence>
<dbReference type="InterPro" id="IPR001579">
    <property type="entry name" value="Glyco_hydro_18_chit_AS"/>
</dbReference>
<keyword evidence="7" id="KW-0336">GPI-anchor</keyword>
<evidence type="ECO:0000313" key="19">
    <source>
        <dbReference type="EMBL" id="KAL1865914.1"/>
    </source>
</evidence>
<keyword evidence="7" id="KW-0325">Glycoprotein</keyword>
<dbReference type="GO" id="GO:0008843">
    <property type="term" value="F:endochitinase activity"/>
    <property type="evidence" value="ECO:0007669"/>
    <property type="project" value="UniProtKB-EC"/>
</dbReference>
<dbReference type="InterPro" id="IPR001223">
    <property type="entry name" value="Glyco_hydro18_cat"/>
</dbReference>